<dbReference type="Proteomes" id="UP000001025">
    <property type="component" value="Chromosome"/>
</dbReference>
<keyword evidence="3" id="KW-1185">Reference proteome</keyword>
<name>Q7ULJ9_RHOBA</name>
<feature type="region of interest" description="Disordered" evidence="1">
    <location>
        <begin position="1"/>
        <end position="32"/>
    </location>
</feature>
<reference evidence="2 3" key="1">
    <citation type="journal article" date="2003" name="Proc. Natl. Acad. Sci. U.S.A.">
        <title>Complete genome sequence of the marine planctomycete Pirellula sp. strain 1.</title>
        <authorList>
            <person name="Gloeckner F.O."/>
            <person name="Kube M."/>
            <person name="Bauer M."/>
            <person name="Teeling H."/>
            <person name="Lombardot T."/>
            <person name="Ludwig W."/>
            <person name="Gade D."/>
            <person name="Beck A."/>
            <person name="Borzym K."/>
            <person name="Heitmann K."/>
            <person name="Rabus R."/>
            <person name="Schlesner H."/>
            <person name="Amann R."/>
            <person name="Reinhardt R."/>
        </authorList>
    </citation>
    <scope>NUCLEOTIDE SEQUENCE [LARGE SCALE GENOMIC DNA]</scope>
    <source>
        <strain evidence="3">DSM 10527 / NCIMB 13988 / SH1</strain>
    </source>
</reference>
<sequence length="52" mass="5985">MEIPNDDSLRLNSPKEAPDRRQKTHSGFYDQRCPGTDLRKILRLNEAEATLS</sequence>
<dbReference type="EnsemblBacteria" id="CAD76270">
    <property type="protein sequence ID" value="CAD76270"/>
    <property type="gene ID" value="RB9450"/>
</dbReference>
<dbReference type="InParanoid" id="Q7ULJ9"/>
<dbReference type="PATRIC" id="fig|243090.15.peg.4529"/>
<dbReference type="EMBL" id="BX294149">
    <property type="protein sequence ID" value="CAD76270.1"/>
    <property type="molecule type" value="Genomic_DNA"/>
</dbReference>
<dbReference type="STRING" id="243090.RB9450"/>
<evidence type="ECO:0000256" key="1">
    <source>
        <dbReference type="SAM" id="MobiDB-lite"/>
    </source>
</evidence>
<gene>
    <name evidence="2" type="ordered locus">RB9450</name>
</gene>
<proteinExistence type="predicted"/>
<evidence type="ECO:0000313" key="3">
    <source>
        <dbReference type="Proteomes" id="UP000001025"/>
    </source>
</evidence>
<accession>Q7ULJ9</accession>
<protein>
    <submittedName>
        <fullName evidence="2">Uncharacterized protein</fullName>
    </submittedName>
</protein>
<organism evidence="2 3">
    <name type="scientific">Rhodopirellula baltica (strain DSM 10527 / NCIMB 13988 / SH1)</name>
    <dbReference type="NCBI Taxonomy" id="243090"/>
    <lineage>
        <taxon>Bacteria</taxon>
        <taxon>Pseudomonadati</taxon>
        <taxon>Planctomycetota</taxon>
        <taxon>Planctomycetia</taxon>
        <taxon>Pirellulales</taxon>
        <taxon>Pirellulaceae</taxon>
        <taxon>Rhodopirellula</taxon>
    </lineage>
</organism>
<evidence type="ECO:0000313" key="2">
    <source>
        <dbReference type="EMBL" id="CAD76270.1"/>
    </source>
</evidence>
<dbReference type="HOGENOM" id="CLU_3084134_0_0_0"/>
<dbReference type="KEGG" id="rba:RB9450"/>
<dbReference type="AlphaFoldDB" id="Q7ULJ9"/>